<keyword evidence="8 11" id="KW-0560">Oxidoreductase</keyword>
<evidence type="ECO:0000256" key="6">
    <source>
        <dbReference type="ARBA" id="ARBA00022655"/>
    </source>
</evidence>
<comment type="similarity">
    <text evidence="3 11">Belongs to the ketopantoate reductase family.</text>
</comment>
<protein>
    <recommendedName>
        <fullName evidence="5 11">2-dehydropantoate 2-reductase</fullName>
        <ecNumber evidence="4 11">1.1.1.169</ecNumber>
    </recommendedName>
    <alternativeName>
        <fullName evidence="9 11">Ketopantoate reductase</fullName>
    </alternativeName>
</protein>
<comment type="pathway">
    <text evidence="2 11">Cofactor biosynthesis; (R)-pantothenate biosynthesis; (R)-pantoate from 3-methyl-2-oxobutanoate: step 2/2.</text>
</comment>
<evidence type="ECO:0000256" key="3">
    <source>
        <dbReference type="ARBA" id="ARBA00007870"/>
    </source>
</evidence>
<dbReference type="InterPro" id="IPR050838">
    <property type="entry name" value="Ketopantoate_reductase"/>
</dbReference>
<evidence type="ECO:0000313" key="15">
    <source>
        <dbReference type="Proteomes" id="UP000606922"/>
    </source>
</evidence>
<keyword evidence="15" id="KW-1185">Reference proteome</keyword>
<dbReference type="Proteomes" id="UP000606922">
    <property type="component" value="Unassembled WGS sequence"/>
</dbReference>
<reference evidence="14" key="2">
    <citation type="submission" date="2020-09" db="EMBL/GenBank/DDBJ databases">
        <authorList>
            <person name="Sun Q."/>
            <person name="Zhou Y."/>
        </authorList>
    </citation>
    <scope>NUCLEOTIDE SEQUENCE</scope>
    <source>
        <strain evidence="14">CGMCC 1.12813</strain>
    </source>
</reference>
<evidence type="ECO:0000256" key="2">
    <source>
        <dbReference type="ARBA" id="ARBA00004994"/>
    </source>
</evidence>
<evidence type="ECO:0000313" key="14">
    <source>
        <dbReference type="EMBL" id="GGA92706.1"/>
    </source>
</evidence>
<keyword evidence="7 11" id="KW-0521">NADP</keyword>
<keyword evidence="6 11" id="KW-0566">Pantothenate biosynthesis</keyword>
<evidence type="ECO:0000256" key="11">
    <source>
        <dbReference type="RuleBase" id="RU362068"/>
    </source>
</evidence>
<evidence type="ECO:0000259" key="13">
    <source>
        <dbReference type="Pfam" id="PF08546"/>
    </source>
</evidence>
<dbReference type="GO" id="GO:0015940">
    <property type="term" value="P:pantothenate biosynthetic process"/>
    <property type="evidence" value="ECO:0007669"/>
    <property type="project" value="UniProtKB-KW"/>
</dbReference>
<dbReference type="PANTHER" id="PTHR43765:SF2">
    <property type="entry name" value="2-DEHYDROPANTOATE 2-REDUCTASE"/>
    <property type="match status" value="1"/>
</dbReference>
<comment type="function">
    <text evidence="1 11">Catalyzes the NADPH-dependent reduction of ketopantoate into pantoic acid.</text>
</comment>
<dbReference type="GO" id="GO:0050661">
    <property type="term" value="F:NADP binding"/>
    <property type="evidence" value="ECO:0007669"/>
    <property type="project" value="TreeGrafter"/>
</dbReference>
<feature type="domain" description="Ketopantoate reductase C-terminal" evidence="13">
    <location>
        <begin position="169"/>
        <end position="311"/>
    </location>
</feature>
<evidence type="ECO:0000256" key="7">
    <source>
        <dbReference type="ARBA" id="ARBA00022857"/>
    </source>
</evidence>
<comment type="caution">
    <text evidence="14">The sequence shown here is derived from an EMBL/GenBank/DDBJ whole genome shotgun (WGS) entry which is preliminary data.</text>
</comment>
<dbReference type="PANTHER" id="PTHR43765">
    <property type="entry name" value="2-DEHYDROPANTOATE 2-REDUCTASE-RELATED"/>
    <property type="match status" value="1"/>
</dbReference>
<sequence length="336" mass="34951">MRIAVIGAGAVGGAIAALLAAGGHDVSVTTRGANLEAIRRDGIKLRGEWGDHDVRVTAAERLSPGAELVFVTTKAQDAAAALADNREAIGDAPVVAVQNGLGGVETARAGVPGNPVVGALAMFAASYHSPGRVTITTASQTFVGGDDRDATALVVRVLGAVIPVRRVDDFASAQWTKLVYNQLNALPAVTGLSVQDVIAHRGLRRVLTRSMREAVGVARADGARFVPLGGLSESVLGAFSRAPLWAAEALPRVLRRRLGPTPNPGSTLQSIRRDQPTEIDYLNGAVVTAGERLGVPTPINALIVRLVHEVESSKTFVVPEVVIARVATATETDTEV</sequence>
<evidence type="ECO:0000259" key="12">
    <source>
        <dbReference type="Pfam" id="PF02558"/>
    </source>
</evidence>
<dbReference type="Pfam" id="PF08546">
    <property type="entry name" value="ApbA_C"/>
    <property type="match status" value="1"/>
</dbReference>
<dbReference type="AlphaFoldDB" id="A0A916WFI2"/>
<dbReference type="InterPro" id="IPR013752">
    <property type="entry name" value="KPA_reductase"/>
</dbReference>
<reference evidence="14" key="1">
    <citation type="journal article" date="2014" name="Int. J. Syst. Evol. Microbiol.">
        <title>Complete genome sequence of Corynebacterium casei LMG S-19264T (=DSM 44701T), isolated from a smear-ripened cheese.</title>
        <authorList>
            <consortium name="US DOE Joint Genome Institute (JGI-PGF)"/>
            <person name="Walter F."/>
            <person name="Albersmeier A."/>
            <person name="Kalinowski J."/>
            <person name="Ruckert C."/>
        </authorList>
    </citation>
    <scope>NUCLEOTIDE SEQUENCE</scope>
    <source>
        <strain evidence="14">CGMCC 1.12813</strain>
    </source>
</reference>
<comment type="catalytic activity">
    <reaction evidence="10 11">
        <text>(R)-pantoate + NADP(+) = 2-dehydropantoate + NADPH + H(+)</text>
        <dbReference type="Rhea" id="RHEA:16233"/>
        <dbReference type="ChEBI" id="CHEBI:11561"/>
        <dbReference type="ChEBI" id="CHEBI:15378"/>
        <dbReference type="ChEBI" id="CHEBI:15980"/>
        <dbReference type="ChEBI" id="CHEBI:57783"/>
        <dbReference type="ChEBI" id="CHEBI:58349"/>
        <dbReference type="EC" id="1.1.1.169"/>
    </reaction>
</comment>
<dbReference type="EC" id="1.1.1.169" evidence="4 11"/>
<gene>
    <name evidence="14" type="ORF">GCM10010979_04100</name>
</gene>
<dbReference type="SUPFAM" id="SSF48179">
    <property type="entry name" value="6-phosphogluconate dehydrogenase C-terminal domain-like"/>
    <property type="match status" value="1"/>
</dbReference>
<name>A0A916WFI2_9MICO</name>
<dbReference type="NCBIfam" id="TIGR00745">
    <property type="entry name" value="apbA_panE"/>
    <property type="match status" value="1"/>
</dbReference>
<evidence type="ECO:0000256" key="9">
    <source>
        <dbReference type="ARBA" id="ARBA00032024"/>
    </source>
</evidence>
<dbReference type="InterPro" id="IPR013328">
    <property type="entry name" value="6PGD_dom2"/>
</dbReference>
<dbReference type="InterPro" id="IPR013332">
    <property type="entry name" value="KPR_N"/>
</dbReference>
<proteinExistence type="inferred from homology"/>
<dbReference type="RefSeq" id="WP_188509047.1">
    <property type="nucleotide sequence ID" value="NZ_BMGB01000001.1"/>
</dbReference>
<dbReference type="SUPFAM" id="SSF51735">
    <property type="entry name" value="NAD(P)-binding Rossmann-fold domains"/>
    <property type="match status" value="1"/>
</dbReference>
<dbReference type="InterPro" id="IPR036291">
    <property type="entry name" value="NAD(P)-bd_dom_sf"/>
</dbReference>
<evidence type="ECO:0000256" key="10">
    <source>
        <dbReference type="ARBA" id="ARBA00048793"/>
    </source>
</evidence>
<dbReference type="Pfam" id="PF02558">
    <property type="entry name" value="ApbA"/>
    <property type="match status" value="1"/>
</dbReference>
<evidence type="ECO:0000256" key="5">
    <source>
        <dbReference type="ARBA" id="ARBA00019465"/>
    </source>
</evidence>
<dbReference type="GO" id="GO:0005737">
    <property type="term" value="C:cytoplasm"/>
    <property type="evidence" value="ECO:0007669"/>
    <property type="project" value="TreeGrafter"/>
</dbReference>
<accession>A0A916WFI2</accession>
<dbReference type="GO" id="GO:0008677">
    <property type="term" value="F:2-dehydropantoate 2-reductase activity"/>
    <property type="evidence" value="ECO:0007669"/>
    <property type="project" value="UniProtKB-EC"/>
</dbReference>
<dbReference type="Gene3D" id="1.10.1040.10">
    <property type="entry name" value="N-(1-d-carboxylethyl)-l-norvaline Dehydrogenase, domain 2"/>
    <property type="match status" value="1"/>
</dbReference>
<dbReference type="EMBL" id="BMGB01000001">
    <property type="protein sequence ID" value="GGA92706.1"/>
    <property type="molecule type" value="Genomic_DNA"/>
</dbReference>
<evidence type="ECO:0000256" key="4">
    <source>
        <dbReference type="ARBA" id="ARBA00013014"/>
    </source>
</evidence>
<dbReference type="Gene3D" id="3.40.50.720">
    <property type="entry name" value="NAD(P)-binding Rossmann-like Domain"/>
    <property type="match status" value="1"/>
</dbReference>
<feature type="domain" description="Ketopantoate reductase N-terminal" evidence="12">
    <location>
        <begin position="3"/>
        <end position="144"/>
    </location>
</feature>
<evidence type="ECO:0000256" key="1">
    <source>
        <dbReference type="ARBA" id="ARBA00002919"/>
    </source>
</evidence>
<dbReference type="InterPro" id="IPR008927">
    <property type="entry name" value="6-PGluconate_DH-like_C_sf"/>
</dbReference>
<organism evidence="14 15">
    <name type="scientific">Conyzicola nivalis</name>
    <dbReference type="NCBI Taxonomy" id="1477021"/>
    <lineage>
        <taxon>Bacteria</taxon>
        <taxon>Bacillati</taxon>
        <taxon>Actinomycetota</taxon>
        <taxon>Actinomycetes</taxon>
        <taxon>Micrococcales</taxon>
        <taxon>Microbacteriaceae</taxon>
        <taxon>Conyzicola</taxon>
    </lineage>
</organism>
<dbReference type="InterPro" id="IPR003710">
    <property type="entry name" value="ApbA"/>
</dbReference>
<evidence type="ECO:0000256" key="8">
    <source>
        <dbReference type="ARBA" id="ARBA00023002"/>
    </source>
</evidence>